<dbReference type="EMBL" id="ML995846">
    <property type="protein sequence ID" value="KAF2768239.1"/>
    <property type="molecule type" value="Genomic_DNA"/>
</dbReference>
<evidence type="ECO:0000313" key="2">
    <source>
        <dbReference type="Proteomes" id="UP000799436"/>
    </source>
</evidence>
<organism evidence="1 2">
    <name type="scientific">Teratosphaeria nubilosa</name>
    <dbReference type="NCBI Taxonomy" id="161662"/>
    <lineage>
        <taxon>Eukaryota</taxon>
        <taxon>Fungi</taxon>
        <taxon>Dikarya</taxon>
        <taxon>Ascomycota</taxon>
        <taxon>Pezizomycotina</taxon>
        <taxon>Dothideomycetes</taxon>
        <taxon>Dothideomycetidae</taxon>
        <taxon>Mycosphaerellales</taxon>
        <taxon>Teratosphaeriaceae</taxon>
        <taxon>Teratosphaeria</taxon>
    </lineage>
</organism>
<dbReference type="OrthoDB" id="27483at2759"/>
<reference evidence="1" key="1">
    <citation type="journal article" date="2020" name="Stud. Mycol.">
        <title>101 Dothideomycetes genomes: a test case for predicting lifestyles and emergence of pathogens.</title>
        <authorList>
            <person name="Haridas S."/>
            <person name="Albert R."/>
            <person name="Binder M."/>
            <person name="Bloem J."/>
            <person name="Labutti K."/>
            <person name="Salamov A."/>
            <person name="Andreopoulos B."/>
            <person name="Baker S."/>
            <person name="Barry K."/>
            <person name="Bills G."/>
            <person name="Bluhm B."/>
            <person name="Cannon C."/>
            <person name="Castanera R."/>
            <person name="Culley D."/>
            <person name="Daum C."/>
            <person name="Ezra D."/>
            <person name="Gonzalez J."/>
            <person name="Henrissat B."/>
            <person name="Kuo A."/>
            <person name="Liang C."/>
            <person name="Lipzen A."/>
            <person name="Lutzoni F."/>
            <person name="Magnuson J."/>
            <person name="Mondo S."/>
            <person name="Nolan M."/>
            <person name="Ohm R."/>
            <person name="Pangilinan J."/>
            <person name="Park H.-J."/>
            <person name="Ramirez L."/>
            <person name="Alfaro M."/>
            <person name="Sun H."/>
            <person name="Tritt A."/>
            <person name="Yoshinaga Y."/>
            <person name="Zwiers L.-H."/>
            <person name="Turgeon B."/>
            <person name="Goodwin S."/>
            <person name="Spatafora J."/>
            <person name="Crous P."/>
            <person name="Grigoriev I."/>
        </authorList>
    </citation>
    <scope>NUCLEOTIDE SEQUENCE</scope>
    <source>
        <strain evidence="1">CBS 116005</strain>
    </source>
</reference>
<keyword evidence="2" id="KW-1185">Reference proteome</keyword>
<protein>
    <submittedName>
        <fullName evidence="1">Uncharacterized protein</fullName>
    </submittedName>
</protein>
<sequence length="131" mass="14568">MASFQMSFSSLSNPKYSNESKYRKRAIKDALDGVKVKGTFGACGSLTEFVDPHVKVDSGGAIPLPLLAHDADRIIAASHRPQSEEAHKTVTEPSTRRIWGLDRHQVIIGNTSFRKPSRKLWTGLWRNCESS</sequence>
<dbReference type="Proteomes" id="UP000799436">
    <property type="component" value="Unassembled WGS sequence"/>
</dbReference>
<gene>
    <name evidence="1" type="ORF">EJ03DRAFT_122769</name>
</gene>
<proteinExistence type="predicted"/>
<accession>A0A6G1L6Q2</accession>
<name>A0A6G1L6Q2_9PEZI</name>
<evidence type="ECO:0000313" key="1">
    <source>
        <dbReference type="EMBL" id="KAF2768239.1"/>
    </source>
</evidence>
<dbReference type="AlphaFoldDB" id="A0A6G1L6Q2"/>